<dbReference type="AlphaFoldDB" id="A0A8H2KAK2"/>
<dbReference type="PANTHER" id="PTHR10151:SF120">
    <property type="entry name" value="BIS(5'-ADENOSYL)-TRIPHOSPHATASE"/>
    <property type="match status" value="1"/>
</dbReference>
<evidence type="ECO:0000313" key="1">
    <source>
        <dbReference type="EMBL" id="TQO21197.1"/>
    </source>
</evidence>
<dbReference type="Gene3D" id="3.40.720.10">
    <property type="entry name" value="Alkaline Phosphatase, subunit A"/>
    <property type="match status" value="1"/>
</dbReference>
<organism evidence="1 2">
    <name type="scientific">Rhodoglobus vestalii</name>
    <dbReference type="NCBI Taxonomy" id="193384"/>
    <lineage>
        <taxon>Bacteria</taxon>
        <taxon>Bacillati</taxon>
        <taxon>Actinomycetota</taxon>
        <taxon>Actinomycetes</taxon>
        <taxon>Micrococcales</taxon>
        <taxon>Microbacteriaceae</taxon>
        <taxon>Rhodoglobus</taxon>
    </lineage>
</organism>
<dbReference type="RefSeq" id="WP_141991384.1">
    <property type="nucleotide sequence ID" value="NZ_VFRA01000001.1"/>
</dbReference>
<gene>
    <name evidence="1" type="ORF">FB472_2875</name>
</gene>
<proteinExistence type="predicted"/>
<dbReference type="GO" id="GO:0016787">
    <property type="term" value="F:hydrolase activity"/>
    <property type="evidence" value="ECO:0007669"/>
    <property type="project" value="UniProtKB-ARBA"/>
</dbReference>
<accession>A0A8H2KAK2</accession>
<dbReference type="SUPFAM" id="SSF53649">
    <property type="entry name" value="Alkaline phosphatase-like"/>
    <property type="match status" value="1"/>
</dbReference>
<protein>
    <submittedName>
        <fullName evidence="1">Type I phosphodiesterase/nucleotide pyrophosphatase</fullName>
    </submittedName>
</protein>
<dbReference type="PANTHER" id="PTHR10151">
    <property type="entry name" value="ECTONUCLEOTIDE PYROPHOSPHATASE/PHOSPHODIESTERASE"/>
    <property type="match status" value="1"/>
</dbReference>
<reference evidence="1 2" key="1">
    <citation type="submission" date="2019-06" db="EMBL/GenBank/DDBJ databases">
        <title>Sequencing the genomes of 1000 actinobacteria strains.</title>
        <authorList>
            <person name="Klenk H.-P."/>
        </authorList>
    </citation>
    <scope>NUCLEOTIDE SEQUENCE [LARGE SCALE GENOMIC DNA]</scope>
    <source>
        <strain evidence="1 2">DSM 21947</strain>
    </source>
</reference>
<dbReference type="InterPro" id="IPR002591">
    <property type="entry name" value="Phosphodiest/P_Trfase"/>
</dbReference>
<dbReference type="InterPro" id="IPR017850">
    <property type="entry name" value="Alkaline_phosphatase_core_sf"/>
</dbReference>
<dbReference type="Proteomes" id="UP000316560">
    <property type="component" value="Unassembled WGS sequence"/>
</dbReference>
<dbReference type="OrthoDB" id="9779267at2"/>
<dbReference type="EMBL" id="VFRA01000001">
    <property type="protein sequence ID" value="TQO21197.1"/>
    <property type="molecule type" value="Genomic_DNA"/>
</dbReference>
<sequence length="383" mass="40657">MLPALNPDSANLTDVLASSLHAITGEANRLSLPPVKHAVVLLVDGLGAHSLKARAGHARALSSAFTKHAVIQSGFPTTTASAIASLTTGARAGQHGLVGYSALDTVNDRVLNQLSGWDSRLDPATWQRIPTLFERAVERGHTAVAVGAARYRDSGFTRAVLRGAKYLAAGSLAERLRTAVAVAGSSDAASITYVYAPELDMAGHAHGWQSPQWTHALEALDSAVAGVLGQLATDQGMLVTADHGMVDVPAHAHVLFDTTPELMLGIKHIAGEPRCLQLHLSPELGPDQRAHVLDRWRDTEEHRSWVVSRDEAVTAGWFGDVDAAVAPRIGDIIVAARKAIAYYDSRSATNNGRLMVGQHGSWSDDEVRVPLLRFGAFAQLGSA</sequence>
<keyword evidence="2" id="KW-1185">Reference proteome</keyword>
<dbReference type="Pfam" id="PF01663">
    <property type="entry name" value="Phosphodiest"/>
    <property type="match status" value="1"/>
</dbReference>
<name>A0A8H2KAK2_9MICO</name>
<comment type="caution">
    <text evidence="1">The sequence shown here is derived from an EMBL/GenBank/DDBJ whole genome shotgun (WGS) entry which is preliminary data.</text>
</comment>
<evidence type="ECO:0000313" key="2">
    <source>
        <dbReference type="Proteomes" id="UP000316560"/>
    </source>
</evidence>